<dbReference type="EMBL" id="AQQZ01000004">
    <property type="protein sequence ID" value="KNG93817.1"/>
    <property type="molecule type" value="Genomic_DNA"/>
</dbReference>
<dbReference type="InterPro" id="IPR011042">
    <property type="entry name" value="6-blade_b-propeller_TolB-like"/>
</dbReference>
<sequence length="296" mass="32995">MRLGPVLPLIAAAGLAALTLTGSAATPDKAVHHGSFRWSEPQDWFGGFSGLEVSDDGRTFTALTDRGLIVRGAFVRKAGRIAGVRDTAMTPLRDPKGRVPKPFDRDSEGLAIRADGRLFVSFEGFHRVWVYLSDAAAAWIPRHPDFKGMQGNSSLEALAVDAAGRLYTIPERSGKLTRPFPVYRYAGRKWSIPFTLPRRGGFLPVGADFGPDGRLYLLEREFTGFGFRSRVRAFSLLEDRVSGEETLFTTFTRQHDNLEGIAVWRDDAGRIRLTMVSDDNFRRIQRTEFVEYALLP</sequence>
<keyword evidence="4" id="KW-1185">Reference proteome</keyword>
<dbReference type="Pfam" id="PF13449">
    <property type="entry name" value="Phytase-like"/>
    <property type="match status" value="1"/>
</dbReference>
<dbReference type="PIRSF" id="PIRSF031900">
    <property type="entry name" value="UCP031900"/>
    <property type="match status" value="1"/>
</dbReference>
<feature type="chain" id="PRO_5005553832" evidence="1">
    <location>
        <begin position="25"/>
        <end position="296"/>
    </location>
</feature>
<dbReference type="RefSeq" id="WP_050531022.1">
    <property type="nucleotide sequence ID" value="NZ_AQQZ01000004.1"/>
</dbReference>
<dbReference type="AlphaFoldDB" id="A0A0L1JQ18"/>
<dbReference type="PATRIC" id="fig|1317121.7.peg.3009"/>
<protein>
    <submittedName>
        <fullName evidence="3">ABC-type cobalamin/Fe3+-siderophores transport system, ATPase component</fullName>
    </submittedName>
</protein>
<dbReference type="InterPro" id="IPR014567">
    <property type="entry name" value="UCP031900"/>
</dbReference>
<proteinExistence type="predicted"/>
<comment type="caution">
    <text evidence="3">The sequence shown here is derived from an EMBL/GenBank/DDBJ whole genome shotgun (WGS) entry which is preliminary data.</text>
</comment>
<evidence type="ECO:0000256" key="1">
    <source>
        <dbReference type="SAM" id="SignalP"/>
    </source>
</evidence>
<evidence type="ECO:0000259" key="2">
    <source>
        <dbReference type="Pfam" id="PF13449"/>
    </source>
</evidence>
<organism evidence="3 4">
    <name type="scientific">Pseudaestuariivita atlantica</name>
    <dbReference type="NCBI Taxonomy" id="1317121"/>
    <lineage>
        <taxon>Bacteria</taxon>
        <taxon>Pseudomonadati</taxon>
        <taxon>Pseudomonadota</taxon>
        <taxon>Alphaproteobacteria</taxon>
        <taxon>Rhodobacterales</taxon>
        <taxon>Paracoccaceae</taxon>
        <taxon>Pseudaestuariivita</taxon>
    </lineage>
</organism>
<reference evidence="3 4" key="1">
    <citation type="journal article" date="2015" name="Int. J. Syst. Evol. Microbiol.">
        <title>Aestuariivita atlantica sp. nov., isolated from deep sea sediment of the Atlantic Ocean.</title>
        <authorList>
            <person name="Li G."/>
            <person name="Lai Q."/>
            <person name="Du Y."/>
            <person name="Liu X."/>
            <person name="Sun F."/>
            <person name="Shao Z."/>
        </authorList>
    </citation>
    <scope>NUCLEOTIDE SEQUENCE [LARGE SCALE GENOMIC DNA]</scope>
    <source>
        <strain evidence="3 4">22II-S11-z3</strain>
    </source>
</reference>
<accession>A0A0L1JQ18</accession>
<feature type="signal peptide" evidence="1">
    <location>
        <begin position="1"/>
        <end position="24"/>
    </location>
</feature>
<keyword evidence="1" id="KW-0732">Signal</keyword>
<dbReference type="Proteomes" id="UP000036938">
    <property type="component" value="Unassembled WGS sequence"/>
</dbReference>
<evidence type="ECO:0000313" key="3">
    <source>
        <dbReference type="EMBL" id="KNG93817.1"/>
    </source>
</evidence>
<evidence type="ECO:0000313" key="4">
    <source>
        <dbReference type="Proteomes" id="UP000036938"/>
    </source>
</evidence>
<dbReference type="STRING" id="1317121.ATO11_11650"/>
<name>A0A0L1JQ18_9RHOB</name>
<gene>
    <name evidence="3" type="ORF">ATO11_11650</name>
</gene>
<dbReference type="SUPFAM" id="SSF101898">
    <property type="entry name" value="NHL repeat"/>
    <property type="match status" value="1"/>
</dbReference>
<dbReference type="Gene3D" id="2.120.10.30">
    <property type="entry name" value="TolB, C-terminal domain"/>
    <property type="match status" value="1"/>
</dbReference>
<feature type="domain" description="Phytase-like" evidence="2">
    <location>
        <begin position="44"/>
        <end position="281"/>
    </location>
</feature>
<dbReference type="OrthoDB" id="9798693at2"/>
<dbReference type="InterPro" id="IPR027372">
    <property type="entry name" value="Phytase-like_dom"/>
</dbReference>